<accession>A0A2W6NIX6</accession>
<comment type="caution">
    <text evidence="1">The sequence shown here is derived from an EMBL/GenBank/DDBJ whole genome shotgun (WGS) entry which is preliminary data.</text>
</comment>
<dbReference type="EMBL" id="NBIU01000045">
    <property type="protein sequence ID" value="PZT47306.1"/>
    <property type="molecule type" value="Genomic_DNA"/>
</dbReference>
<dbReference type="RefSeq" id="WP_111230608.1">
    <property type="nucleotide sequence ID" value="NZ_NBIU01000045.1"/>
</dbReference>
<reference evidence="1 2" key="1">
    <citation type="submission" date="2017-03" db="EMBL/GenBank/DDBJ databases">
        <title>Genomic and clinical evidence uncovers the enterohepatic species Helicobacter valdiviensis as a potential human intestinal pathogen.</title>
        <authorList>
            <person name="Fresia P."/>
            <person name="Jara R."/>
            <person name="Sierra R."/>
            <person name="Ferres I."/>
            <person name="Greif G."/>
            <person name="Iraola G."/>
            <person name="Collado L."/>
        </authorList>
    </citation>
    <scope>NUCLEOTIDE SEQUENCE [LARGE SCALE GENOMIC DNA]</scope>
    <source>
        <strain evidence="1 2">WBE14</strain>
    </source>
</reference>
<organism evidence="1 2">
    <name type="scientific">Helicobacter valdiviensis</name>
    <dbReference type="NCBI Taxonomy" id="1458358"/>
    <lineage>
        <taxon>Bacteria</taxon>
        <taxon>Pseudomonadati</taxon>
        <taxon>Campylobacterota</taxon>
        <taxon>Epsilonproteobacteria</taxon>
        <taxon>Campylobacterales</taxon>
        <taxon>Helicobacteraceae</taxon>
        <taxon>Helicobacter</taxon>
    </lineage>
</organism>
<sequence length="147" mass="17542">MTKNQEIYRKQLLCKIHTHPRYKNIKQNEAWEDFLYYRFSVNSSKELSINELKILLDILEGKRKDELNLAIDFKGRAMLLSNAKSQKQEIYLKALLEELDMPLLSFYLLCKKTLKKTILKLEDLNKKDTTIMIMVCEKILKTRTLRK</sequence>
<protein>
    <submittedName>
        <fullName evidence="1">Uncharacterized protein</fullName>
    </submittedName>
</protein>
<name>A0A2W6NIX6_9HELI</name>
<dbReference type="OrthoDB" id="5324432at2"/>
<proteinExistence type="predicted"/>
<dbReference type="AlphaFoldDB" id="A0A2W6NIX6"/>
<keyword evidence="2" id="KW-1185">Reference proteome</keyword>
<gene>
    <name evidence="1" type="ORF">B6S12_09745</name>
</gene>
<dbReference type="Proteomes" id="UP000249746">
    <property type="component" value="Unassembled WGS sequence"/>
</dbReference>
<evidence type="ECO:0000313" key="2">
    <source>
        <dbReference type="Proteomes" id="UP000249746"/>
    </source>
</evidence>
<evidence type="ECO:0000313" key="1">
    <source>
        <dbReference type="EMBL" id="PZT47306.1"/>
    </source>
</evidence>